<name>A0ABD6ETF6_9BILA</name>
<proteinExistence type="predicted"/>
<keyword evidence="3" id="KW-1185">Reference proteome</keyword>
<feature type="chain" id="PRO_5044788275" evidence="1">
    <location>
        <begin position="18"/>
        <end position="87"/>
    </location>
</feature>
<reference evidence="2 3" key="1">
    <citation type="submission" date="2024-08" db="EMBL/GenBank/DDBJ databases">
        <title>Gnathostoma spinigerum genome.</title>
        <authorList>
            <person name="Gonzalez-Bertolin B."/>
            <person name="Monzon S."/>
            <person name="Zaballos A."/>
            <person name="Jimenez P."/>
            <person name="Dekumyoy P."/>
            <person name="Varona S."/>
            <person name="Cuesta I."/>
            <person name="Sumanam S."/>
            <person name="Adisakwattana P."/>
            <person name="Gasser R.B."/>
            <person name="Hernandez-Gonzalez A."/>
            <person name="Young N.D."/>
            <person name="Perteguer M.J."/>
        </authorList>
    </citation>
    <scope>NUCLEOTIDE SEQUENCE [LARGE SCALE GENOMIC DNA]</scope>
    <source>
        <strain evidence="2">AL3</strain>
        <tissue evidence="2">Liver</tissue>
    </source>
</reference>
<comment type="caution">
    <text evidence="2">The sequence shown here is derived from an EMBL/GenBank/DDBJ whole genome shotgun (WGS) entry which is preliminary data.</text>
</comment>
<protein>
    <submittedName>
        <fullName evidence="2">Uncharacterized protein</fullName>
    </submittedName>
</protein>
<evidence type="ECO:0000313" key="3">
    <source>
        <dbReference type="Proteomes" id="UP001608902"/>
    </source>
</evidence>
<evidence type="ECO:0000313" key="2">
    <source>
        <dbReference type="EMBL" id="MFH4983255.1"/>
    </source>
</evidence>
<evidence type="ECO:0000256" key="1">
    <source>
        <dbReference type="SAM" id="SignalP"/>
    </source>
</evidence>
<keyword evidence="1" id="KW-0732">Signal</keyword>
<dbReference type="Proteomes" id="UP001608902">
    <property type="component" value="Unassembled WGS sequence"/>
</dbReference>
<dbReference type="EMBL" id="JBGFUD010011605">
    <property type="protein sequence ID" value="MFH4983255.1"/>
    <property type="molecule type" value="Genomic_DNA"/>
</dbReference>
<accession>A0ABD6ETF6</accession>
<gene>
    <name evidence="2" type="ORF">AB6A40_009964</name>
</gene>
<sequence>MMVTLLFFVMLCGISTSASVDWESYSKSLHKLLEMFPGYRSSWYNEPYDTLRQVSMKERRSRLGDYNDIDGFLRSLDSLQKPRFGKK</sequence>
<feature type="signal peptide" evidence="1">
    <location>
        <begin position="1"/>
        <end position="17"/>
    </location>
</feature>
<dbReference type="AlphaFoldDB" id="A0ABD6ETF6"/>
<organism evidence="2 3">
    <name type="scientific">Gnathostoma spinigerum</name>
    <dbReference type="NCBI Taxonomy" id="75299"/>
    <lineage>
        <taxon>Eukaryota</taxon>
        <taxon>Metazoa</taxon>
        <taxon>Ecdysozoa</taxon>
        <taxon>Nematoda</taxon>
        <taxon>Chromadorea</taxon>
        <taxon>Rhabditida</taxon>
        <taxon>Spirurina</taxon>
        <taxon>Gnathostomatomorpha</taxon>
        <taxon>Gnathostomatoidea</taxon>
        <taxon>Gnathostomatidae</taxon>
        <taxon>Gnathostoma</taxon>
    </lineage>
</organism>